<dbReference type="CDD" id="cd01949">
    <property type="entry name" value="GGDEF"/>
    <property type="match status" value="1"/>
</dbReference>
<comment type="catalytic activity">
    <reaction evidence="2">
        <text>2 GTP = 3',3'-c-di-GMP + 2 diphosphate</text>
        <dbReference type="Rhea" id="RHEA:24898"/>
        <dbReference type="ChEBI" id="CHEBI:33019"/>
        <dbReference type="ChEBI" id="CHEBI:37565"/>
        <dbReference type="ChEBI" id="CHEBI:58805"/>
        <dbReference type="EC" id="2.7.7.65"/>
    </reaction>
</comment>
<dbReference type="GO" id="GO:0005886">
    <property type="term" value="C:plasma membrane"/>
    <property type="evidence" value="ECO:0007669"/>
    <property type="project" value="TreeGrafter"/>
</dbReference>
<dbReference type="FunFam" id="3.30.70.270:FF:000001">
    <property type="entry name" value="Diguanylate cyclase domain protein"/>
    <property type="match status" value="1"/>
</dbReference>
<sequence length="391" mass="41478">MGHAAAAMAAPRGGVVPPAEGDFLSESDAAGRQQVRFWIRTTLGMSFVFLALDLSVLPGPGVREAALLGRLGLVVPLCAIALWWMRRPRRRRLEATAAAALYTLSMTTTLVLLAGCTPFNPARSLNVFAFGTIIGHFFMPNGFRLPIAYTAVSLLLGEVLTFGPALGDPTLGVPAEDIVGSHTAVVLSMLAKLRAGREARRSFLLGLRLHERAVALTRSNEQLRALSDTDALTGLANRRFFDAALARAWQGRGEVGLMMIDVDHFKLFNDTAGHPEGDRCLATVARAVSGHVRGHRDIPARFGGEEFVVLLPNTGLEEAAEIAERIRTAIAALRVFHPGRVGEGFVSVSIGVAAMRPSAATPPSALVRAADQALYAAKAAGRNRVVPAGGG</sequence>
<reference evidence="5 6" key="1">
    <citation type="journal article" date="2019" name="Environ. Microbiol.">
        <title>Species interactions and distinct microbial communities in high Arctic permafrost affected cryosols are associated with the CH4 and CO2 gas fluxes.</title>
        <authorList>
            <person name="Altshuler I."/>
            <person name="Hamel J."/>
            <person name="Turney S."/>
            <person name="Magnuson E."/>
            <person name="Levesque R."/>
            <person name="Greer C."/>
            <person name="Whyte L.G."/>
        </authorList>
    </citation>
    <scope>NUCLEOTIDE SEQUENCE [LARGE SCALE GENOMIC DNA]</scope>
    <source>
        <strain evidence="5 6">S9.3B</strain>
    </source>
</reference>
<feature type="transmembrane region" description="Helical" evidence="3">
    <location>
        <begin position="97"/>
        <end position="115"/>
    </location>
</feature>
<dbReference type="SMART" id="SM00267">
    <property type="entry name" value="GGDEF"/>
    <property type="match status" value="1"/>
</dbReference>
<dbReference type="InterPro" id="IPR043128">
    <property type="entry name" value="Rev_trsase/Diguanyl_cyclase"/>
</dbReference>
<proteinExistence type="predicted"/>
<evidence type="ECO:0000259" key="4">
    <source>
        <dbReference type="PROSITE" id="PS50887"/>
    </source>
</evidence>
<dbReference type="PANTHER" id="PTHR45138">
    <property type="entry name" value="REGULATORY COMPONENTS OF SENSORY TRANSDUCTION SYSTEM"/>
    <property type="match status" value="1"/>
</dbReference>
<dbReference type="EC" id="2.7.7.65" evidence="1"/>
<name>A0A502FKA1_9PROT</name>
<dbReference type="GO" id="GO:0052621">
    <property type="term" value="F:diguanylate cyclase activity"/>
    <property type="evidence" value="ECO:0007669"/>
    <property type="project" value="UniProtKB-EC"/>
</dbReference>
<accession>A0A502FKA1</accession>
<dbReference type="InterPro" id="IPR029787">
    <property type="entry name" value="Nucleotide_cyclase"/>
</dbReference>
<dbReference type="Pfam" id="PF00990">
    <property type="entry name" value="GGDEF"/>
    <property type="match status" value="1"/>
</dbReference>
<feature type="transmembrane region" description="Helical" evidence="3">
    <location>
        <begin position="65"/>
        <end position="85"/>
    </location>
</feature>
<keyword evidence="3" id="KW-1133">Transmembrane helix</keyword>
<gene>
    <name evidence="5" type="ORF">EAH89_20480</name>
</gene>
<feature type="transmembrane region" description="Helical" evidence="3">
    <location>
        <begin position="37"/>
        <end position="59"/>
    </location>
</feature>
<dbReference type="GO" id="GO:0043709">
    <property type="term" value="P:cell adhesion involved in single-species biofilm formation"/>
    <property type="evidence" value="ECO:0007669"/>
    <property type="project" value="TreeGrafter"/>
</dbReference>
<dbReference type="InterPro" id="IPR000160">
    <property type="entry name" value="GGDEF_dom"/>
</dbReference>
<evidence type="ECO:0000256" key="3">
    <source>
        <dbReference type="SAM" id="Phobius"/>
    </source>
</evidence>
<evidence type="ECO:0000256" key="1">
    <source>
        <dbReference type="ARBA" id="ARBA00012528"/>
    </source>
</evidence>
<dbReference type="PROSITE" id="PS50887">
    <property type="entry name" value="GGDEF"/>
    <property type="match status" value="1"/>
</dbReference>
<dbReference type="GO" id="GO:1902201">
    <property type="term" value="P:negative regulation of bacterial-type flagellum-dependent cell motility"/>
    <property type="evidence" value="ECO:0007669"/>
    <property type="project" value="TreeGrafter"/>
</dbReference>
<dbReference type="EMBL" id="RCZP01000026">
    <property type="protein sequence ID" value="TPG49908.1"/>
    <property type="molecule type" value="Genomic_DNA"/>
</dbReference>
<dbReference type="AlphaFoldDB" id="A0A502FKA1"/>
<comment type="caution">
    <text evidence="5">The sequence shown here is derived from an EMBL/GenBank/DDBJ whole genome shotgun (WGS) entry which is preliminary data.</text>
</comment>
<dbReference type="Proteomes" id="UP000317078">
    <property type="component" value="Unassembled WGS sequence"/>
</dbReference>
<evidence type="ECO:0000256" key="2">
    <source>
        <dbReference type="ARBA" id="ARBA00034247"/>
    </source>
</evidence>
<keyword evidence="6" id="KW-1185">Reference proteome</keyword>
<dbReference type="InterPro" id="IPR050469">
    <property type="entry name" value="Diguanylate_Cyclase"/>
</dbReference>
<protein>
    <recommendedName>
        <fullName evidence="1">diguanylate cyclase</fullName>
        <ecNumber evidence="1">2.7.7.65</ecNumber>
    </recommendedName>
</protein>
<dbReference type="Gene3D" id="3.30.70.270">
    <property type="match status" value="1"/>
</dbReference>
<evidence type="ECO:0000313" key="6">
    <source>
        <dbReference type="Proteomes" id="UP000317078"/>
    </source>
</evidence>
<keyword evidence="3" id="KW-0812">Transmembrane</keyword>
<dbReference type="SUPFAM" id="SSF55073">
    <property type="entry name" value="Nucleotide cyclase"/>
    <property type="match status" value="1"/>
</dbReference>
<dbReference type="NCBIfam" id="TIGR00254">
    <property type="entry name" value="GGDEF"/>
    <property type="match status" value="1"/>
</dbReference>
<evidence type="ECO:0000313" key="5">
    <source>
        <dbReference type="EMBL" id="TPG49908.1"/>
    </source>
</evidence>
<feature type="domain" description="GGDEF" evidence="4">
    <location>
        <begin position="253"/>
        <end position="390"/>
    </location>
</feature>
<dbReference type="PANTHER" id="PTHR45138:SF9">
    <property type="entry name" value="DIGUANYLATE CYCLASE DGCM-RELATED"/>
    <property type="match status" value="1"/>
</dbReference>
<keyword evidence="3" id="KW-0472">Membrane</keyword>
<organism evidence="5 6">
    <name type="scientific">Muricoccus nepalensis</name>
    <dbReference type="NCBI Taxonomy" id="1854500"/>
    <lineage>
        <taxon>Bacteria</taxon>
        <taxon>Pseudomonadati</taxon>
        <taxon>Pseudomonadota</taxon>
        <taxon>Alphaproteobacteria</taxon>
        <taxon>Acetobacterales</taxon>
        <taxon>Roseomonadaceae</taxon>
        <taxon>Muricoccus</taxon>
    </lineage>
</organism>